<evidence type="ECO:0000256" key="4">
    <source>
        <dbReference type="ARBA" id="ARBA00022475"/>
    </source>
</evidence>
<dbReference type="GO" id="GO:0005886">
    <property type="term" value="C:plasma membrane"/>
    <property type="evidence" value="ECO:0007669"/>
    <property type="project" value="UniProtKB-SubCell"/>
</dbReference>
<feature type="transmembrane region" description="Helical" evidence="8">
    <location>
        <begin position="903"/>
        <end position="921"/>
    </location>
</feature>
<dbReference type="SUPFAM" id="SSF82693">
    <property type="entry name" value="Multidrug efflux transporter AcrB pore domain, PN1, PN2, PC1 and PC2 subdomains"/>
    <property type="match status" value="3"/>
</dbReference>
<feature type="transmembrane region" description="Helical" evidence="8">
    <location>
        <begin position="927"/>
        <end position="950"/>
    </location>
</feature>
<dbReference type="SUPFAM" id="SSF82866">
    <property type="entry name" value="Multidrug efflux transporter AcrB transmembrane domain"/>
    <property type="match status" value="2"/>
</dbReference>
<evidence type="ECO:0000256" key="8">
    <source>
        <dbReference type="SAM" id="Phobius"/>
    </source>
</evidence>
<evidence type="ECO:0000256" key="7">
    <source>
        <dbReference type="ARBA" id="ARBA00023136"/>
    </source>
</evidence>
<dbReference type="PANTHER" id="PTHR32063:SF24">
    <property type="entry name" value="CATION EFFLUX SYSTEM (ACRB_ACRD_ACRF FAMILY)"/>
    <property type="match status" value="1"/>
</dbReference>
<dbReference type="Gene3D" id="1.20.1640.10">
    <property type="entry name" value="Multidrug efflux transporter AcrB transmembrane domain"/>
    <property type="match status" value="2"/>
</dbReference>
<dbReference type="Gene3D" id="1.20.1600.10">
    <property type="entry name" value="Outer membrane efflux proteins (OEP)"/>
    <property type="match status" value="1"/>
</dbReference>
<feature type="transmembrane region" description="Helical" evidence="8">
    <location>
        <begin position="374"/>
        <end position="394"/>
    </location>
</feature>
<evidence type="ECO:0000313" key="10">
    <source>
        <dbReference type="Proteomes" id="UP001185092"/>
    </source>
</evidence>
<feature type="transmembrane region" description="Helical" evidence="8">
    <location>
        <begin position="877"/>
        <end position="896"/>
    </location>
</feature>
<keyword evidence="6 8" id="KW-1133">Transmembrane helix</keyword>
<feature type="transmembrane region" description="Helical" evidence="8">
    <location>
        <begin position="400"/>
        <end position="423"/>
    </location>
</feature>
<comment type="subcellular location">
    <subcellularLocation>
        <location evidence="1">Cell membrane</location>
        <topology evidence="1">Multi-pass membrane protein</topology>
    </subcellularLocation>
</comment>
<dbReference type="InterPro" id="IPR004763">
    <property type="entry name" value="CusA-like"/>
</dbReference>
<keyword evidence="10" id="KW-1185">Reference proteome</keyword>
<dbReference type="Pfam" id="PF00873">
    <property type="entry name" value="ACR_tran"/>
    <property type="match status" value="1"/>
</dbReference>
<dbReference type="Gene3D" id="3.30.2090.10">
    <property type="entry name" value="Multidrug efflux transporter AcrB TolC docking domain, DN and DC subdomains"/>
    <property type="match status" value="2"/>
</dbReference>
<name>A0AAE4BU20_9BACT</name>
<dbReference type="GO" id="GO:0008324">
    <property type="term" value="F:monoatomic cation transmembrane transporter activity"/>
    <property type="evidence" value="ECO:0007669"/>
    <property type="project" value="InterPro"/>
</dbReference>
<dbReference type="GO" id="GO:0042910">
    <property type="term" value="F:xenobiotic transmembrane transporter activity"/>
    <property type="evidence" value="ECO:0007669"/>
    <property type="project" value="TreeGrafter"/>
</dbReference>
<feature type="transmembrane region" description="Helical" evidence="8">
    <location>
        <begin position="480"/>
        <end position="503"/>
    </location>
</feature>
<dbReference type="SUPFAM" id="SSF82714">
    <property type="entry name" value="Multidrug efflux transporter AcrB TolC docking domain, DN and DC subdomains"/>
    <property type="match status" value="2"/>
</dbReference>
<dbReference type="GO" id="GO:0015562">
    <property type="term" value="F:efflux transmembrane transporter activity"/>
    <property type="evidence" value="ECO:0007669"/>
    <property type="project" value="InterPro"/>
</dbReference>
<evidence type="ECO:0000256" key="1">
    <source>
        <dbReference type="ARBA" id="ARBA00004651"/>
    </source>
</evidence>
<evidence type="ECO:0000256" key="5">
    <source>
        <dbReference type="ARBA" id="ARBA00022692"/>
    </source>
</evidence>
<dbReference type="InterPro" id="IPR027463">
    <property type="entry name" value="AcrB_DN_DC_subdom"/>
</dbReference>
<proteinExistence type="inferred from homology"/>
<keyword evidence="5 8" id="KW-0812">Transmembrane</keyword>
<comment type="caution">
    <text evidence="9">The sequence shown here is derived from an EMBL/GenBank/DDBJ whole genome shotgun (WGS) entry which is preliminary data.</text>
</comment>
<dbReference type="EMBL" id="JAVDQD010000007">
    <property type="protein sequence ID" value="MDR6241331.1"/>
    <property type="molecule type" value="Genomic_DNA"/>
</dbReference>
<evidence type="ECO:0000313" key="9">
    <source>
        <dbReference type="EMBL" id="MDR6241331.1"/>
    </source>
</evidence>
<dbReference type="Proteomes" id="UP001185092">
    <property type="component" value="Unassembled WGS sequence"/>
</dbReference>
<dbReference type="NCBIfam" id="TIGR00914">
    <property type="entry name" value="2A0601"/>
    <property type="match status" value="1"/>
</dbReference>
<dbReference type="InterPro" id="IPR001036">
    <property type="entry name" value="Acrflvin-R"/>
</dbReference>
<dbReference type="RefSeq" id="WP_309941996.1">
    <property type="nucleotide sequence ID" value="NZ_AP025305.1"/>
</dbReference>
<dbReference type="Gene3D" id="3.30.70.1430">
    <property type="entry name" value="Multidrug efflux transporter AcrB pore domain"/>
    <property type="match status" value="2"/>
</dbReference>
<comment type="similarity">
    <text evidence="2">Belongs to the resistance-nodulation-cell division (RND) (TC 2.A.6) family.</text>
</comment>
<evidence type="ECO:0000256" key="6">
    <source>
        <dbReference type="ARBA" id="ARBA00022989"/>
    </source>
</evidence>
<dbReference type="Gene3D" id="3.30.70.1320">
    <property type="entry name" value="Multidrug efflux transporter AcrB pore domain like"/>
    <property type="match status" value="1"/>
</dbReference>
<keyword evidence="4" id="KW-1003">Cell membrane</keyword>
<keyword evidence="3" id="KW-0813">Transport</keyword>
<dbReference type="Gene3D" id="3.30.70.1440">
    <property type="entry name" value="Multidrug efflux transporter AcrB pore domain"/>
    <property type="match status" value="1"/>
</dbReference>
<dbReference type="SUPFAM" id="SSF56954">
    <property type="entry name" value="Outer membrane efflux proteins (OEP)"/>
    <property type="match status" value="1"/>
</dbReference>
<reference evidence="9" key="1">
    <citation type="submission" date="2023-07" db="EMBL/GenBank/DDBJ databases">
        <title>Genomic Encyclopedia of Type Strains, Phase IV (KMG-IV): sequencing the most valuable type-strain genomes for metagenomic binning, comparative biology and taxonomic classification.</title>
        <authorList>
            <person name="Goeker M."/>
        </authorList>
    </citation>
    <scope>NUCLEOTIDE SEQUENCE</scope>
    <source>
        <strain evidence="9">DSM 26174</strain>
    </source>
</reference>
<accession>A0AAE4BU20</accession>
<gene>
    <name evidence="9" type="ORF">HNQ88_004409</name>
</gene>
<feature type="transmembrane region" description="Helical" evidence="8">
    <location>
        <begin position="444"/>
        <end position="468"/>
    </location>
</feature>
<feature type="transmembrane region" description="Helical" evidence="8">
    <location>
        <begin position="344"/>
        <end position="362"/>
    </location>
</feature>
<dbReference type="PRINTS" id="PR00702">
    <property type="entry name" value="ACRIFLAVINRP"/>
</dbReference>
<organism evidence="9 10">
    <name type="scientific">Aureibacter tunicatorum</name>
    <dbReference type="NCBI Taxonomy" id="866807"/>
    <lineage>
        <taxon>Bacteria</taxon>
        <taxon>Pseudomonadati</taxon>
        <taxon>Bacteroidota</taxon>
        <taxon>Cytophagia</taxon>
        <taxon>Cytophagales</taxon>
        <taxon>Persicobacteraceae</taxon>
        <taxon>Aureibacter</taxon>
    </lineage>
</organism>
<feature type="transmembrane region" description="Helical" evidence="8">
    <location>
        <begin position="12"/>
        <end position="31"/>
    </location>
</feature>
<dbReference type="PANTHER" id="PTHR32063">
    <property type="match status" value="1"/>
</dbReference>
<feature type="transmembrane region" description="Helical" evidence="8">
    <location>
        <begin position="1007"/>
        <end position="1030"/>
    </location>
</feature>
<protein>
    <submittedName>
        <fullName evidence="9">Cobalt-zinc-cadmium resistance protein CzcA</fullName>
    </submittedName>
</protein>
<keyword evidence="7 8" id="KW-0472">Membrane</keyword>
<sequence>MIETIIKFSIKNKFIIGLLMVAWIVAGIWSMREVPIDATPDITNNQVQVITLSSNLGTTDIEQFVTYPVELAMGNLPGVEEIRSISRFGLSVVTIVFEEDMGTYLPRQLVSEKLGEVKEEIPEGFGTPEMGPITTGLGEIYQYTLEVDPKYKNKYDETELRTIQDWIVKRQMSMLPGVVEVNTFGGKEKQYEVAVDPYKLQSMGITITEIADALMANNENVGGAYIEKERKANFIRGEGLMLTKDDIANTVVKNENGRPVLVKDVGTVKFGSGVRYGSFTANGDEAVGGMVLMLKGANSDKVIKRVKERIAEIQKSLPEGVTIKPFLDRSQLIAKTTSTVKTNLIEGGLIVIFILVILLGNWRGGLVVATTIPLSLLFAFILMNVFGVWANLMSLGAIDFGIIVDGAVIIVESAVFYMTGFLHRNKEMNAEDRDRLTIEASSKMMNAAFFGQLIILIVFLPILTLTGIEGKMFRPMALTFSFAMIGAMILCLTYVPMITALFVNVQPKEKQKKSIGDKIMGLFHRVYEPSLTWALDHGKIVVGASLGLLVAGGFFFTRLGGEFIPKIDEGDIAMQALLKPGSALSETTKASEKIEDILLKEFPDEIKSVMARIGVSEIPTDPMPMDIADMFIILNSKDEWTKAKTKNELIDQMKVKLGVLPGINFQFSQPMELRFNELMTGVRQDLAIMIFGEDLGVLSHKAEEVGKLIAGVPGVGDVQVEATEGLPQMTVKYNRMKLARYGLNIADINRVISAGYGGEKAGVIFEGEKKFDMVVRFKENAKKDIESLRNLFVSLPNGKQIPLKEVAQIDYIPAPMQISRDNTKRKIAVGVNVRGRDVETLVAEIESILDEQLNLPPGYSIKYGGSFENLKKAKDRLSIVVPIALGLIFVLLYFALKSAVQSLVIYIAIPLAAIGGIFSLLVRDMPFSISAGVGFIVLFGVAVLNGLVLITSLNELKEAGVENLRERIKKATHSRLRPIVLTASTDILGFLPMAIASGAGAEVQKPLATVVIGGLFTATLLTLYVLPILYQWLESRKGNHSGIKKPAIACLMILGASQLLNPYDVQAQNEPQAYTLEEALEVAKENFPAMKKALLVVEQSEAMRKTAFDLGQTDIFTGREEVGDEPVTTKVGFGQTIDFPTSFTAKSRLLKSQVKLQEDVLEMTENDLVRNVKTSYYSVLYAQSRFYLINKVNEIYKDFERVARIRFETEETTKLEYISASNKYQQVKVAKVQAEVDVNIAKQQLALWLNTTDEIEVTGELEQNLASLPENLALTEVINNPTLKMLDQQVQINDAQRKVESNEMAPKINLQYALQETPNSSNVYSYQVGVSVPLWFKPQLGRIQSAKIQKDISQRAYEEQKIRLESQFVQLLQEFDKVERSLEYYQSTALNLAEEQIDASAKSYKEGEIDYVAYIQNVEEALRIKQDYLSFLNQSNQLIAQINYQLGNR</sequence>
<feature type="transmembrane region" description="Helical" evidence="8">
    <location>
        <begin position="979"/>
        <end position="1001"/>
    </location>
</feature>
<evidence type="ECO:0000256" key="2">
    <source>
        <dbReference type="ARBA" id="ARBA00010942"/>
    </source>
</evidence>
<evidence type="ECO:0000256" key="3">
    <source>
        <dbReference type="ARBA" id="ARBA00022448"/>
    </source>
</evidence>